<evidence type="ECO:0000259" key="2">
    <source>
        <dbReference type="Pfam" id="PF01433"/>
    </source>
</evidence>
<feature type="domain" description="Peptidase M1 membrane alanine aminopeptidase" evidence="2">
    <location>
        <begin position="372"/>
        <end position="524"/>
    </location>
</feature>
<keyword evidence="4" id="KW-1185">Reference proteome</keyword>
<evidence type="ECO:0000313" key="3">
    <source>
        <dbReference type="EMBL" id="TDO24126.1"/>
    </source>
</evidence>
<keyword evidence="1" id="KW-0732">Signal</keyword>
<dbReference type="AlphaFoldDB" id="A0A4R6IQ37"/>
<dbReference type="RefSeq" id="WP_133551846.1">
    <property type="nucleotide sequence ID" value="NZ_SNWM01000001.1"/>
</dbReference>
<dbReference type="Proteomes" id="UP000295499">
    <property type="component" value="Unassembled WGS sequence"/>
</dbReference>
<dbReference type="GO" id="GO:0008237">
    <property type="term" value="F:metallopeptidase activity"/>
    <property type="evidence" value="ECO:0007669"/>
    <property type="project" value="InterPro"/>
</dbReference>
<comment type="caution">
    <text evidence="3">The sequence shown here is derived from an EMBL/GenBank/DDBJ whole genome shotgun (WGS) entry which is preliminary data.</text>
</comment>
<evidence type="ECO:0000256" key="1">
    <source>
        <dbReference type="SAM" id="SignalP"/>
    </source>
</evidence>
<dbReference type="EMBL" id="SNWM01000001">
    <property type="protein sequence ID" value="TDO24126.1"/>
    <property type="molecule type" value="Genomic_DNA"/>
</dbReference>
<name>A0A4R6IQ37_9SPHI</name>
<feature type="signal peptide" evidence="1">
    <location>
        <begin position="1"/>
        <end position="19"/>
    </location>
</feature>
<dbReference type="InterPro" id="IPR014782">
    <property type="entry name" value="Peptidase_M1_dom"/>
</dbReference>
<dbReference type="InterPro" id="IPR027268">
    <property type="entry name" value="Peptidase_M4/M1_CTD_sf"/>
</dbReference>
<dbReference type="Pfam" id="PF01433">
    <property type="entry name" value="Peptidase_M1"/>
    <property type="match status" value="1"/>
</dbReference>
<dbReference type="CDD" id="cd09604">
    <property type="entry name" value="M1_APN_like"/>
    <property type="match status" value="1"/>
</dbReference>
<dbReference type="Gene3D" id="1.10.390.10">
    <property type="entry name" value="Neutral Protease Domain 2"/>
    <property type="match status" value="1"/>
</dbReference>
<accession>A0A4R6IQ37</accession>
<gene>
    <name evidence="3" type="ORF">CLV32_0413</name>
</gene>
<protein>
    <recommendedName>
        <fullName evidence="2">Peptidase M1 membrane alanine aminopeptidase domain-containing protein</fullName>
    </recommendedName>
</protein>
<dbReference type="OrthoDB" id="9814383at2"/>
<sequence>MKRFLVVIGLVLLSFQLFAQLPILPALQPAYTKQTRDLSGKPGKNYWQNKASYALKADFNPETRLITGSEDIVYENNSPDTLKQIWFKLYPNLYTKEAEKKATRIDQSDLGEGVKIASLKIGAKAYNASMYTIQGTNMYLDIQPLAPGKTVKVSVSYSYVLNKGSHTRTGEVDQGSHFVAYFFPRIAVYDDIDGWNKYPYNGAEEFYNDFCDFKAEITVPKDYMVWATGDLQNSSSVLKPAVNDKLRRAEKSDEVIDVITPEDLQKKMVTADKPKNTFKFEAKKVTDFVFATSDHYLWKSSSLVVDPKSGRRTRVDAAFNPIHKDYFEVIDFARKSVYDMSYTFPKWPFPYPHITVFDGLDQMEYPMMVNDNPVKKREDAITLTVHEIFHTMFPFYMGTNETKYAWMDEGWATIGEWKNGPLIDTTMVDTYGVSQTGSSSGKKDDVPIITFTPDLKGAGTFTNDYPKPGMGYLYIWDYLGDDLFIKALHHYIEQWQGKHPIPYDFFYSMNEGSGKNLDWFWKRWFFSEGVTDMAIIGADKTDTGYKISILNKSTKPLPVDLLLTYVDGSQEKIHRSIGVWEQGDMNIQILVPTSKKLVKILMGDAHTPDKDKSDNIFNL</sequence>
<organism evidence="3 4">
    <name type="scientific">Pedobacter duraquae</name>
    <dbReference type="NCBI Taxonomy" id="425511"/>
    <lineage>
        <taxon>Bacteria</taxon>
        <taxon>Pseudomonadati</taxon>
        <taxon>Bacteroidota</taxon>
        <taxon>Sphingobacteriia</taxon>
        <taxon>Sphingobacteriales</taxon>
        <taxon>Sphingobacteriaceae</taxon>
        <taxon>Pedobacter</taxon>
    </lineage>
</organism>
<dbReference type="GO" id="GO:0008270">
    <property type="term" value="F:zinc ion binding"/>
    <property type="evidence" value="ECO:0007669"/>
    <property type="project" value="InterPro"/>
</dbReference>
<proteinExistence type="predicted"/>
<dbReference type="SUPFAM" id="SSF55486">
    <property type="entry name" value="Metalloproteases ('zincins'), catalytic domain"/>
    <property type="match status" value="1"/>
</dbReference>
<reference evidence="3 4" key="1">
    <citation type="submission" date="2019-03" db="EMBL/GenBank/DDBJ databases">
        <title>Genomic Encyclopedia of Archaeal and Bacterial Type Strains, Phase II (KMG-II): from individual species to whole genera.</title>
        <authorList>
            <person name="Goeker M."/>
        </authorList>
    </citation>
    <scope>NUCLEOTIDE SEQUENCE [LARGE SCALE GENOMIC DNA]</scope>
    <source>
        <strain evidence="3 4">DSM 19034</strain>
    </source>
</reference>
<feature type="chain" id="PRO_5020937418" description="Peptidase M1 membrane alanine aminopeptidase domain-containing protein" evidence="1">
    <location>
        <begin position="20"/>
        <end position="619"/>
    </location>
</feature>
<evidence type="ECO:0000313" key="4">
    <source>
        <dbReference type="Proteomes" id="UP000295499"/>
    </source>
</evidence>